<dbReference type="Gene3D" id="3.10.450.490">
    <property type="match status" value="1"/>
</dbReference>
<dbReference type="EC" id="3.4.24.-" evidence="11"/>
<dbReference type="Pfam" id="PF01447">
    <property type="entry name" value="Peptidase_M4"/>
    <property type="match status" value="1"/>
</dbReference>
<dbReference type="Pfam" id="PF03413">
    <property type="entry name" value="PepSY"/>
    <property type="match status" value="1"/>
</dbReference>
<evidence type="ECO:0000256" key="5">
    <source>
        <dbReference type="ARBA" id="ARBA00022729"/>
    </source>
</evidence>
<evidence type="ECO:0000256" key="7">
    <source>
        <dbReference type="ARBA" id="ARBA00022833"/>
    </source>
</evidence>
<feature type="chain" id="PRO_5023118017" description="Neutral metalloproteinase" evidence="11">
    <location>
        <begin position="28"/>
        <end position="541"/>
    </location>
</feature>
<keyword evidence="8 11" id="KW-0482">Metalloprotease</keyword>
<feature type="domain" description="FTP" evidence="15">
    <location>
        <begin position="83"/>
        <end position="128"/>
    </location>
</feature>
<comment type="function">
    <text evidence="11">Extracellular zinc metalloprotease.</text>
</comment>
<evidence type="ECO:0000256" key="4">
    <source>
        <dbReference type="ARBA" id="ARBA00022723"/>
    </source>
</evidence>
<accession>A0A1Q2L3H5</accession>
<evidence type="ECO:0000313" key="17">
    <source>
        <dbReference type="Proteomes" id="UP000188184"/>
    </source>
</evidence>
<dbReference type="PANTHER" id="PTHR33794">
    <property type="entry name" value="BACILLOLYSIN"/>
    <property type="match status" value="1"/>
</dbReference>
<evidence type="ECO:0000256" key="8">
    <source>
        <dbReference type="ARBA" id="ARBA00023049"/>
    </source>
</evidence>
<dbReference type="Gene3D" id="1.10.390.10">
    <property type="entry name" value="Neutral Protease Domain 2"/>
    <property type="match status" value="1"/>
</dbReference>
<keyword evidence="17" id="KW-1185">Reference proteome</keyword>
<dbReference type="SUPFAM" id="SSF55486">
    <property type="entry name" value="Metalloproteases ('zincins'), catalytic domain"/>
    <property type="match status" value="1"/>
</dbReference>
<evidence type="ECO:0000256" key="6">
    <source>
        <dbReference type="ARBA" id="ARBA00022801"/>
    </source>
</evidence>
<keyword evidence="5 11" id="KW-0732">Signal</keyword>
<comment type="cofactor">
    <cofactor evidence="1 11">
        <name>Zn(2+)</name>
        <dbReference type="ChEBI" id="CHEBI:29105"/>
    </cofactor>
</comment>
<dbReference type="AlphaFoldDB" id="A0A1Q2L3H5"/>
<dbReference type="PRINTS" id="PR00730">
    <property type="entry name" value="THERMOLYSIN"/>
</dbReference>
<evidence type="ECO:0000259" key="14">
    <source>
        <dbReference type="Pfam" id="PF03413"/>
    </source>
</evidence>
<dbReference type="OrthoDB" id="291295at2"/>
<evidence type="ECO:0000259" key="15">
    <source>
        <dbReference type="Pfam" id="PF07504"/>
    </source>
</evidence>
<dbReference type="KEGG" id="pmar:B0X71_15875"/>
<evidence type="ECO:0000256" key="11">
    <source>
        <dbReference type="RuleBase" id="RU366073"/>
    </source>
</evidence>
<keyword evidence="9" id="KW-0865">Zymogen</keyword>
<dbReference type="InterPro" id="IPR050728">
    <property type="entry name" value="Zinc_Metalloprotease_M4"/>
</dbReference>
<proteinExistence type="inferred from homology"/>
<evidence type="ECO:0000256" key="9">
    <source>
        <dbReference type="ARBA" id="ARBA00023145"/>
    </source>
</evidence>
<evidence type="ECO:0000256" key="3">
    <source>
        <dbReference type="ARBA" id="ARBA00022670"/>
    </source>
</evidence>
<evidence type="ECO:0000259" key="12">
    <source>
        <dbReference type="Pfam" id="PF01447"/>
    </source>
</evidence>
<keyword evidence="3 11" id="KW-0645">Protease</keyword>
<dbReference type="EMBL" id="CP019640">
    <property type="protein sequence ID" value="AQQ54432.1"/>
    <property type="molecule type" value="Genomic_DNA"/>
</dbReference>
<feature type="active site" description="Proton donor" evidence="10">
    <location>
        <position position="465"/>
    </location>
</feature>
<dbReference type="GO" id="GO:0046872">
    <property type="term" value="F:metal ion binding"/>
    <property type="evidence" value="ECO:0007669"/>
    <property type="project" value="UniProtKB-UniRule"/>
</dbReference>
<keyword evidence="16" id="KW-0282">Flagellum</keyword>
<feature type="domain" description="PepSY" evidence="14">
    <location>
        <begin position="147"/>
        <end position="212"/>
    </location>
</feature>
<feature type="active site" evidence="10">
    <location>
        <position position="363"/>
    </location>
</feature>
<feature type="domain" description="Peptidase M4" evidence="12">
    <location>
        <begin position="226"/>
        <end position="369"/>
    </location>
</feature>
<feature type="domain" description="Peptidase M4 C-terminal" evidence="13">
    <location>
        <begin position="373"/>
        <end position="539"/>
    </location>
</feature>
<keyword evidence="16" id="KW-0969">Cilium</keyword>
<dbReference type="CDD" id="cd09597">
    <property type="entry name" value="M4_TLP"/>
    <property type="match status" value="1"/>
</dbReference>
<keyword evidence="7 11" id="KW-0862">Zinc</keyword>
<keyword evidence="6 11" id="KW-0378">Hydrolase</keyword>
<dbReference type="GO" id="GO:0005576">
    <property type="term" value="C:extracellular region"/>
    <property type="evidence" value="ECO:0007669"/>
    <property type="project" value="UniProtKB-SubCell"/>
</dbReference>
<keyword evidence="16" id="KW-0966">Cell projection</keyword>
<dbReference type="InterPro" id="IPR011096">
    <property type="entry name" value="FTP_domain"/>
</dbReference>
<dbReference type="InterPro" id="IPR027268">
    <property type="entry name" value="Peptidase_M4/M1_CTD_sf"/>
</dbReference>
<evidence type="ECO:0000313" key="16">
    <source>
        <dbReference type="EMBL" id="AQQ54432.1"/>
    </source>
</evidence>
<dbReference type="Gene3D" id="3.10.450.40">
    <property type="match status" value="1"/>
</dbReference>
<dbReference type="InterPro" id="IPR001570">
    <property type="entry name" value="Peptidase_M4_C_domain"/>
</dbReference>
<reference evidence="16 17" key="1">
    <citation type="submission" date="2017-02" db="EMBL/GenBank/DDBJ databases">
        <title>The complete genomic sequence of a novel cold adapted crude oil-degrading bacterium Planococcus qaidamina Y42.</title>
        <authorList>
            <person name="Yang R."/>
        </authorList>
    </citation>
    <scope>NUCLEOTIDE SEQUENCE [LARGE SCALE GENOMIC DNA]</scope>
    <source>
        <strain evidence="16 17">Y42</strain>
    </source>
</reference>
<dbReference type="GO" id="GO:0004222">
    <property type="term" value="F:metalloendopeptidase activity"/>
    <property type="evidence" value="ECO:0007669"/>
    <property type="project" value="UniProtKB-UniRule"/>
</dbReference>
<feature type="signal peptide" evidence="11">
    <location>
        <begin position="1"/>
        <end position="27"/>
    </location>
</feature>
<dbReference type="InterPro" id="IPR013856">
    <property type="entry name" value="Peptidase_M4_domain"/>
</dbReference>
<name>A0A1Q2L3H5_9BACL</name>
<dbReference type="InterPro" id="IPR023612">
    <property type="entry name" value="Peptidase_M4"/>
</dbReference>
<keyword evidence="4" id="KW-0479">Metal-binding</keyword>
<evidence type="ECO:0000256" key="1">
    <source>
        <dbReference type="ARBA" id="ARBA00001947"/>
    </source>
</evidence>
<dbReference type="Gene3D" id="3.10.170.10">
    <property type="match status" value="1"/>
</dbReference>
<sequence length="541" mass="58908">MNKKMLVSTVLSSALIASSFSATNVLADSSKAAKNWNDNANVPVFVKEKIAKKRTANNAEDAFNYLEENTEETGIKNPKGKMHVKQVQKDELGMTHIRFNQTANGVPVEGAEVIVHYSEDNEVVAVNGHHVPEAEVIDTTPEVSSVAALQRAKEAVNAPAELSAAPTSELVVYPTRNGNYLAYKVNVNFLTEEPGNWFVFVDANTGKVIDQYNAIMHTGDDHQQAVGTGVLGESYKIHTTKVKNPKEGAIFSLTDTSHEGLDGINTIDAKAWEIYTNDSASWKADELKPAVDAHYNSEQVYEYYLDEHGRNSLDGKGMAINSYVNFGNDYNNAFWTGHEMVYGNGDGSFFIPLSAGLDVAAHEMTHGVITHSANLKYKFQSGALNESFADIFGVLIDEGDWELGEDIMGPGAVADGRTSLRSLSDPAKYPVGATYAPYGDGEGNYPSHMDEYYELPEELDNGGVHINSSITNHAAYLIGEEIGKEKLGQIYYRALTVYLTATSNFSDARKAIVQSAIDLYGTESAEVTAVENGFDGVGIYE</sequence>
<evidence type="ECO:0000256" key="10">
    <source>
        <dbReference type="PIRSR" id="PIRSR623612-1"/>
    </source>
</evidence>
<dbReference type="Pfam" id="PF07504">
    <property type="entry name" value="FTP"/>
    <property type="match status" value="1"/>
</dbReference>
<dbReference type="GO" id="GO:0006508">
    <property type="term" value="P:proteolysis"/>
    <property type="evidence" value="ECO:0007669"/>
    <property type="project" value="UniProtKB-KW"/>
</dbReference>
<comment type="similarity">
    <text evidence="2 11">Belongs to the peptidase M4 family.</text>
</comment>
<dbReference type="InterPro" id="IPR025711">
    <property type="entry name" value="PepSY"/>
</dbReference>
<keyword evidence="11" id="KW-0964">Secreted</keyword>
<dbReference type="PANTHER" id="PTHR33794:SF1">
    <property type="entry name" value="BACILLOLYSIN"/>
    <property type="match status" value="1"/>
</dbReference>
<comment type="subcellular location">
    <subcellularLocation>
        <location evidence="11">Secreted</location>
    </subcellularLocation>
</comment>
<protein>
    <recommendedName>
        <fullName evidence="11">Neutral metalloproteinase</fullName>
        <ecNumber evidence="11">3.4.24.-</ecNumber>
    </recommendedName>
</protein>
<organism evidence="16 17">
    <name type="scientific">Planococcus lenghuensis</name>
    <dbReference type="NCBI Taxonomy" id="2213202"/>
    <lineage>
        <taxon>Bacteria</taxon>
        <taxon>Bacillati</taxon>
        <taxon>Bacillota</taxon>
        <taxon>Bacilli</taxon>
        <taxon>Bacillales</taxon>
        <taxon>Caryophanaceae</taxon>
        <taxon>Planococcus</taxon>
    </lineage>
</organism>
<evidence type="ECO:0000256" key="2">
    <source>
        <dbReference type="ARBA" id="ARBA00009388"/>
    </source>
</evidence>
<dbReference type="RefSeq" id="WP_077590326.1">
    <property type="nucleotide sequence ID" value="NZ_CP019640.1"/>
</dbReference>
<evidence type="ECO:0000259" key="13">
    <source>
        <dbReference type="Pfam" id="PF02868"/>
    </source>
</evidence>
<gene>
    <name evidence="16" type="ORF">B0X71_15875</name>
</gene>
<dbReference type="Proteomes" id="UP000188184">
    <property type="component" value="Chromosome"/>
</dbReference>
<dbReference type="Pfam" id="PF02868">
    <property type="entry name" value="Peptidase_M4_C"/>
    <property type="match status" value="1"/>
</dbReference>